<dbReference type="GO" id="GO:0005524">
    <property type="term" value="F:ATP binding"/>
    <property type="evidence" value="ECO:0007669"/>
    <property type="project" value="UniProtKB-KW"/>
</dbReference>
<comment type="similarity">
    <text evidence="1">Belongs to the helicase family. RecQ subfamily.</text>
</comment>
<keyword evidence="3" id="KW-0067">ATP-binding</keyword>
<dbReference type="OrthoDB" id="2499463at2759"/>
<evidence type="ECO:0000256" key="5">
    <source>
        <dbReference type="ARBA" id="ARBA00034808"/>
    </source>
</evidence>
<dbReference type="InterPro" id="IPR001650">
    <property type="entry name" value="Helicase_C-like"/>
</dbReference>
<dbReference type="GO" id="GO:0000724">
    <property type="term" value="P:double-strand break repair via homologous recombination"/>
    <property type="evidence" value="ECO:0007669"/>
    <property type="project" value="TreeGrafter"/>
</dbReference>
<proteinExistence type="inferred from homology"/>
<dbReference type="Pfam" id="PF00270">
    <property type="entry name" value="DEAD"/>
    <property type="match status" value="1"/>
</dbReference>
<dbReference type="AlphaFoldDB" id="A0A074RGF8"/>
<feature type="compositionally biased region" description="Basic and acidic residues" evidence="6">
    <location>
        <begin position="729"/>
        <end position="739"/>
    </location>
</feature>
<dbReference type="HOGENOM" id="CLU_323165_0_0_1"/>
<dbReference type="GO" id="GO:0005634">
    <property type="term" value="C:nucleus"/>
    <property type="evidence" value="ECO:0007669"/>
    <property type="project" value="TreeGrafter"/>
</dbReference>
<dbReference type="InterPro" id="IPR027417">
    <property type="entry name" value="P-loop_NTPase"/>
</dbReference>
<feature type="compositionally biased region" description="Basic and acidic residues" evidence="6">
    <location>
        <begin position="704"/>
        <end position="719"/>
    </location>
</feature>
<dbReference type="SUPFAM" id="SSF52540">
    <property type="entry name" value="P-loop containing nucleoside triphosphate hydrolases"/>
    <property type="match status" value="1"/>
</dbReference>
<evidence type="ECO:0000256" key="3">
    <source>
        <dbReference type="ARBA" id="ARBA00022840"/>
    </source>
</evidence>
<comment type="caution">
    <text evidence="9">The sequence shown here is derived from an EMBL/GenBank/DDBJ whole genome shotgun (WGS) entry which is preliminary data.</text>
</comment>
<gene>
    <name evidence="9" type="ORF">V565_236610</name>
</gene>
<protein>
    <recommendedName>
        <fullName evidence="5">DNA 3'-5' helicase</fullName>
        <ecNumber evidence="5">5.6.2.4</ecNumber>
    </recommendedName>
</protein>
<evidence type="ECO:0000256" key="1">
    <source>
        <dbReference type="ARBA" id="ARBA00005446"/>
    </source>
</evidence>
<dbReference type="GO" id="GO:0003676">
    <property type="term" value="F:nucleic acid binding"/>
    <property type="evidence" value="ECO:0007669"/>
    <property type="project" value="InterPro"/>
</dbReference>
<accession>A0A074RGF8</accession>
<feature type="compositionally biased region" description="Polar residues" evidence="6">
    <location>
        <begin position="846"/>
        <end position="855"/>
    </location>
</feature>
<dbReference type="STRING" id="1423351.A0A074RGF8"/>
<keyword evidence="9" id="KW-0378">Hydrolase</keyword>
<feature type="region of interest" description="Disordered" evidence="6">
    <location>
        <begin position="800"/>
        <end position="895"/>
    </location>
</feature>
<feature type="compositionally biased region" description="Basic and acidic residues" evidence="6">
    <location>
        <begin position="624"/>
        <end position="659"/>
    </location>
</feature>
<dbReference type="PANTHER" id="PTHR13710:SF120">
    <property type="entry name" value="BIFUNCTIONAL 3'-5' EXONUCLEASE_ATP-DEPENDENT HELICASE WRN"/>
    <property type="match status" value="1"/>
</dbReference>
<evidence type="ECO:0000259" key="7">
    <source>
        <dbReference type="PROSITE" id="PS51192"/>
    </source>
</evidence>
<feature type="region of interest" description="Disordered" evidence="6">
    <location>
        <begin position="396"/>
        <end position="422"/>
    </location>
</feature>
<keyword evidence="9" id="KW-0347">Helicase</keyword>
<feature type="compositionally biased region" description="Low complexity" evidence="6">
    <location>
        <begin position="811"/>
        <end position="823"/>
    </location>
</feature>
<feature type="compositionally biased region" description="Polar residues" evidence="6">
    <location>
        <begin position="407"/>
        <end position="416"/>
    </location>
</feature>
<feature type="domain" description="Helicase C-terminal" evidence="8">
    <location>
        <begin position="254"/>
        <end position="416"/>
    </location>
</feature>
<dbReference type="InterPro" id="IPR014001">
    <property type="entry name" value="Helicase_ATP-bd"/>
</dbReference>
<feature type="compositionally biased region" description="Polar residues" evidence="6">
    <location>
        <begin position="886"/>
        <end position="895"/>
    </location>
</feature>
<evidence type="ECO:0000256" key="2">
    <source>
        <dbReference type="ARBA" id="ARBA00022741"/>
    </source>
</evidence>
<dbReference type="GO" id="GO:0009378">
    <property type="term" value="F:four-way junction helicase activity"/>
    <property type="evidence" value="ECO:0007669"/>
    <property type="project" value="TreeGrafter"/>
</dbReference>
<dbReference type="PROSITE" id="PS51192">
    <property type="entry name" value="HELICASE_ATP_BIND_1"/>
    <property type="match status" value="1"/>
</dbReference>
<evidence type="ECO:0000313" key="9">
    <source>
        <dbReference type="EMBL" id="KEP45849.1"/>
    </source>
</evidence>
<keyword evidence="10" id="KW-1185">Reference proteome</keyword>
<dbReference type="GO" id="GO:0005737">
    <property type="term" value="C:cytoplasm"/>
    <property type="evidence" value="ECO:0007669"/>
    <property type="project" value="TreeGrafter"/>
</dbReference>
<dbReference type="PANTHER" id="PTHR13710">
    <property type="entry name" value="DNA HELICASE RECQ FAMILY MEMBER"/>
    <property type="match status" value="1"/>
</dbReference>
<organism evidence="9 10">
    <name type="scientific">Rhizoctonia solani 123E</name>
    <dbReference type="NCBI Taxonomy" id="1423351"/>
    <lineage>
        <taxon>Eukaryota</taxon>
        <taxon>Fungi</taxon>
        <taxon>Dikarya</taxon>
        <taxon>Basidiomycota</taxon>
        <taxon>Agaricomycotina</taxon>
        <taxon>Agaricomycetes</taxon>
        <taxon>Cantharellales</taxon>
        <taxon>Ceratobasidiaceae</taxon>
        <taxon>Rhizoctonia</taxon>
    </lineage>
</organism>
<dbReference type="Pfam" id="PF00271">
    <property type="entry name" value="Helicase_C"/>
    <property type="match status" value="1"/>
</dbReference>
<dbReference type="GO" id="GO:0005694">
    <property type="term" value="C:chromosome"/>
    <property type="evidence" value="ECO:0007669"/>
    <property type="project" value="TreeGrafter"/>
</dbReference>
<dbReference type="PROSITE" id="PS51194">
    <property type="entry name" value="HELICASE_CTER"/>
    <property type="match status" value="1"/>
</dbReference>
<name>A0A074RGF8_9AGAM</name>
<comment type="catalytic activity">
    <reaction evidence="4">
        <text>Couples ATP hydrolysis with the unwinding of duplex DNA by translocating in the 3'-5' direction.</text>
        <dbReference type="EC" id="5.6.2.4"/>
    </reaction>
</comment>
<dbReference type="InterPro" id="IPR011545">
    <property type="entry name" value="DEAD/DEAH_box_helicase_dom"/>
</dbReference>
<dbReference type="SMART" id="SM00490">
    <property type="entry name" value="HELICc"/>
    <property type="match status" value="1"/>
</dbReference>
<dbReference type="SMART" id="SM00487">
    <property type="entry name" value="DEXDc"/>
    <property type="match status" value="1"/>
</dbReference>
<feature type="region of interest" description="Disordered" evidence="6">
    <location>
        <begin position="515"/>
        <end position="542"/>
    </location>
</feature>
<feature type="domain" description="Helicase ATP-binding" evidence="7">
    <location>
        <begin position="76"/>
        <end position="229"/>
    </location>
</feature>
<reference evidence="9 10" key="1">
    <citation type="submission" date="2013-12" db="EMBL/GenBank/DDBJ databases">
        <authorList>
            <person name="Cubeta M."/>
            <person name="Pakala S."/>
            <person name="Fedorova N."/>
            <person name="Thomas E."/>
            <person name="Dean R."/>
            <person name="Jabaji S."/>
            <person name="Neate S."/>
            <person name="Toda T."/>
            <person name="Tavantzis S."/>
            <person name="Vilgalys R."/>
            <person name="Bharathan N."/>
            <person name="Pakala S."/>
            <person name="Losada L.S."/>
            <person name="Zafar N."/>
            <person name="Nierman W."/>
        </authorList>
    </citation>
    <scope>NUCLEOTIDE SEQUENCE [LARGE SCALE GENOMIC DNA]</scope>
    <source>
        <strain evidence="9 10">123E</strain>
    </source>
</reference>
<keyword evidence="2" id="KW-0547">Nucleotide-binding</keyword>
<sequence>MDMSDDELLDENGDIQLDEATNKLLDQDPDKFNAYLPLNKFQFGSEEYCDNFKKALATESKLRTKHDPFPWQLEVALGCHLGRDGFLLAGTGSGKTLAMIGLAFLDKRHRVFLISPLNALANAQVKQFEDWGLTAYQIIISSIEAFLDPTRLLPIVKSPELAALGPQLVIIDEAHCIIKWGPHFRPQYANIGTLKLLLTGESPFIAATATANRLMQEAIKQSLRFDSNAFEVNLGNRRSNIAYSVHRLKNVSTVASEILEYFPSKTHVDGFTLIFVDSRKTGNQILYKLRKHLDPDLHGAVQLYHATRSEYDKEVMAAGFELAIGFLILICTEALTMGVDFRKVSLVIQVLAPTDAETLVQRTGRCGRNPTELGQAVVLVQDSVFEDSKVGQKRLEKSIKKEDAPNATKSNPNQVARLSAKDKARRIPKEIHPAIVDFVNTVGCRMEVLDKTFDNPPTPEGHICSCDNCLHARGESTFRERMAARAGNDAISRGDVIEEHTQGPDAMEALEDQDNSVAEDQVEMKPNPKSKASTSRRYRPGAQRDPYVDALNEWVDLKYNSQECKNWDITKDWILTDKQIKSIAMHPGMTAKEDLKSIKPNWVHYCRWAAEVFGIVASVNQKLQEDRAREADAKRVAEEERRTRDQEKHEQATKRKAEQIAEQQEQENRQAEASIATQMSTEPGSSTEGQTKRPRITLKPNATPEERAEHVKKQAERKKASNRARYQRQKAEKSVKKEAIDQHDVLASAHATPQRSLPPQEPALTLEAKQEQVNEHLLLNDTTTPTTQTTPASALRMHPYHVPAPMPPTPSSSSSTRTNPKLSTSVSHSAPDLTFTWVMEDGMKRQQATPQTNPRAATASFDTEVESPSTQSRIRRRPKMKIYTPDQLSNPSPSL</sequence>
<dbReference type="GO" id="GO:0043138">
    <property type="term" value="F:3'-5' DNA helicase activity"/>
    <property type="evidence" value="ECO:0007669"/>
    <property type="project" value="UniProtKB-EC"/>
</dbReference>
<dbReference type="Gene3D" id="3.40.50.300">
    <property type="entry name" value="P-loop containing nucleotide triphosphate hydrolases"/>
    <property type="match status" value="2"/>
</dbReference>
<dbReference type="Proteomes" id="UP000027456">
    <property type="component" value="Unassembled WGS sequence"/>
</dbReference>
<evidence type="ECO:0000256" key="6">
    <source>
        <dbReference type="SAM" id="MobiDB-lite"/>
    </source>
</evidence>
<dbReference type="EC" id="5.6.2.4" evidence="5"/>
<feature type="compositionally biased region" description="Polar residues" evidence="6">
    <location>
        <begin position="675"/>
        <end position="689"/>
    </location>
</feature>
<dbReference type="EMBL" id="AZST01001451">
    <property type="protein sequence ID" value="KEP45849.1"/>
    <property type="molecule type" value="Genomic_DNA"/>
</dbReference>
<feature type="region of interest" description="Disordered" evidence="6">
    <location>
        <begin position="624"/>
        <end position="739"/>
    </location>
</feature>
<evidence type="ECO:0000259" key="8">
    <source>
        <dbReference type="PROSITE" id="PS51194"/>
    </source>
</evidence>
<evidence type="ECO:0000256" key="4">
    <source>
        <dbReference type="ARBA" id="ARBA00034617"/>
    </source>
</evidence>
<evidence type="ECO:0000313" key="10">
    <source>
        <dbReference type="Proteomes" id="UP000027456"/>
    </source>
</evidence>